<accession>A0A4R3L1K8</accession>
<reference evidence="11 12" key="1">
    <citation type="submission" date="2019-03" db="EMBL/GenBank/DDBJ databases">
        <title>Genomic Encyclopedia of Type Strains, Phase IV (KMG-IV): sequencing the most valuable type-strain genomes for metagenomic binning, comparative biology and taxonomic classification.</title>
        <authorList>
            <person name="Goeker M."/>
        </authorList>
    </citation>
    <scope>NUCLEOTIDE SEQUENCE [LARGE SCALE GENOMIC DNA]</scope>
    <source>
        <strain evidence="11 12">DSM 26752</strain>
    </source>
</reference>
<dbReference type="AlphaFoldDB" id="A0A4R3L1K8"/>
<evidence type="ECO:0000256" key="9">
    <source>
        <dbReference type="ARBA" id="ARBA00033158"/>
    </source>
</evidence>
<evidence type="ECO:0000256" key="1">
    <source>
        <dbReference type="ARBA" id="ARBA00004496"/>
    </source>
</evidence>
<comment type="function">
    <text evidence="7">Activator of cell division through the inhibition of FtsZ GTPase activity, therefore promoting FtsZ assembly into bundles of protofilaments necessary for the formation of the division Z ring. It is recruited early at mid-cell but it is not essential for cell division.</text>
</comment>
<dbReference type="GO" id="GO:0000917">
    <property type="term" value="P:division septum assembly"/>
    <property type="evidence" value="ECO:0007669"/>
    <property type="project" value="UniProtKB-KW"/>
</dbReference>
<organism evidence="11 12">
    <name type="scientific">Keratinibaculum paraultunense</name>
    <dbReference type="NCBI Taxonomy" id="1278232"/>
    <lineage>
        <taxon>Bacteria</taxon>
        <taxon>Bacillati</taxon>
        <taxon>Bacillota</taxon>
        <taxon>Tissierellia</taxon>
        <taxon>Tissierellales</taxon>
        <taxon>Tepidimicrobiaceae</taxon>
        <taxon>Keratinibaculum</taxon>
    </lineage>
</organism>
<keyword evidence="12" id="KW-1185">Reference proteome</keyword>
<dbReference type="GO" id="GO:0032153">
    <property type="term" value="C:cell division site"/>
    <property type="evidence" value="ECO:0007669"/>
    <property type="project" value="TreeGrafter"/>
</dbReference>
<keyword evidence="3" id="KW-0963">Cytoplasm</keyword>
<keyword evidence="10" id="KW-0175">Coiled coil</keyword>
<evidence type="ECO:0000256" key="2">
    <source>
        <dbReference type="ARBA" id="ARBA00015195"/>
    </source>
</evidence>
<dbReference type="GO" id="GO:0043093">
    <property type="term" value="P:FtsZ-dependent cytokinesis"/>
    <property type="evidence" value="ECO:0007669"/>
    <property type="project" value="TreeGrafter"/>
</dbReference>
<comment type="caution">
    <text evidence="11">The sequence shown here is derived from an EMBL/GenBank/DDBJ whole genome shotgun (WGS) entry which is preliminary data.</text>
</comment>
<evidence type="ECO:0000256" key="7">
    <source>
        <dbReference type="ARBA" id="ARBA00024910"/>
    </source>
</evidence>
<dbReference type="InterPro" id="IPR036192">
    <property type="entry name" value="Cell_div_ZapA-like_sf"/>
</dbReference>
<sequence length="189" mass="21923">MTKKNKVDVLIDGRNFTVIGEGSEEYIRNLASYVDEKIKEMTSKNDKLSASMAATLAALNIADELYKTKRELNNLKSEAKAPMEQYDTIVTQLEKAKIKIKELEESCNIYKDELLDTKRAYDDLVKTVEEQNQALKIKEKELEESQRMIKKLQEKIFDSQIELIETKKELEEALKTFESESNIFNKEEI</sequence>
<keyword evidence="5" id="KW-0717">Septation</keyword>
<dbReference type="OrthoDB" id="1711036at2"/>
<protein>
    <recommendedName>
        <fullName evidence="2">Cell division protein ZapA</fullName>
    </recommendedName>
    <alternativeName>
        <fullName evidence="9">Z ring-associated protein ZapA</fullName>
    </alternativeName>
</protein>
<name>A0A4R3L1K8_9FIRM</name>
<dbReference type="Pfam" id="PF05164">
    <property type="entry name" value="ZapA"/>
    <property type="match status" value="1"/>
</dbReference>
<evidence type="ECO:0000256" key="3">
    <source>
        <dbReference type="ARBA" id="ARBA00022490"/>
    </source>
</evidence>
<dbReference type="Gene3D" id="6.10.250.790">
    <property type="match status" value="1"/>
</dbReference>
<keyword evidence="6" id="KW-0131">Cell cycle</keyword>
<keyword evidence="4 11" id="KW-0132">Cell division</keyword>
<dbReference type="GO" id="GO:0005829">
    <property type="term" value="C:cytosol"/>
    <property type="evidence" value="ECO:0007669"/>
    <property type="project" value="TreeGrafter"/>
</dbReference>
<evidence type="ECO:0000256" key="8">
    <source>
        <dbReference type="ARBA" id="ARBA00026068"/>
    </source>
</evidence>
<evidence type="ECO:0000313" key="12">
    <source>
        <dbReference type="Proteomes" id="UP000294567"/>
    </source>
</evidence>
<dbReference type="InterPro" id="IPR007838">
    <property type="entry name" value="Cell_div_ZapA-like"/>
</dbReference>
<dbReference type="RefSeq" id="WP_132026659.1">
    <property type="nucleotide sequence ID" value="NZ_CP068564.1"/>
</dbReference>
<comment type="subunit">
    <text evidence="8">Homodimer. Interacts with FtsZ.</text>
</comment>
<dbReference type="EMBL" id="SMAE01000003">
    <property type="protein sequence ID" value="TCS90903.1"/>
    <property type="molecule type" value="Genomic_DNA"/>
</dbReference>
<evidence type="ECO:0000256" key="4">
    <source>
        <dbReference type="ARBA" id="ARBA00022618"/>
    </source>
</evidence>
<dbReference type="SUPFAM" id="SSF102829">
    <property type="entry name" value="Cell division protein ZapA-like"/>
    <property type="match status" value="1"/>
</dbReference>
<dbReference type="GO" id="GO:0030428">
    <property type="term" value="C:cell septum"/>
    <property type="evidence" value="ECO:0007669"/>
    <property type="project" value="TreeGrafter"/>
</dbReference>
<evidence type="ECO:0000256" key="5">
    <source>
        <dbReference type="ARBA" id="ARBA00023210"/>
    </source>
</evidence>
<evidence type="ECO:0000313" key="11">
    <source>
        <dbReference type="EMBL" id="TCS90903.1"/>
    </source>
</evidence>
<gene>
    <name evidence="11" type="ORF">EDD65_103220</name>
</gene>
<evidence type="ECO:0000256" key="10">
    <source>
        <dbReference type="SAM" id="Coils"/>
    </source>
</evidence>
<dbReference type="PANTHER" id="PTHR34981:SF1">
    <property type="entry name" value="CELL DIVISION PROTEIN ZAPA"/>
    <property type="match status" value="1"/>
</dbReference>
<comment type="subcellular location">
    <subcellularLocation>
        <location evidence="1">Cytoplasm</location>
    </subcellularLocation>
</comment>
<evidence type="ECO:0000256" key="6">
    <source>
        <dbReference type="ARBA" id="ARBA00023306"/>
    </source>
</evidence>
<proteinExistence type="predicted"/>
<dbReference type="PANTHER" id="PTHR34981">
    <property type="entry name" value="CELL DIVISION PROTEIN ZAPA"/>
    <property type="match status" value="1"/>
</dbReference>
<dbReference type="Proteomes" id="UP000294567">
    <property type="component" value="Unassembled WGS sequence"/>
</dbReference>
<dbReference type="InterPro" id="IPR053712">
    <property type="entry name" value="Bac_CellDiv_Activator"/>
</dbReference>
<feature type="coiled-coil region" evidence="10">
    <location>
        <begin position="86"/>
        <end position="187"/>
    </location>
</feature>
<dbReference type="GO" id="GO:0000921">
    <property type="term" value="P:septin ring assembly"/>
    <property type="evidence" value="ECO:0007669"/>
    <property type="project" value="TreeGrafter"/>
</dbReference>